<evidence type="ECO:0000313" key="1">
    <source>
        <dbReference type="EMBL" id="SIT19715.1"/>
    </source>
</evidence>
<protein>
    <submittedName>
        <fullName evidence="1">Uncharacterized protein</fullName>
    </submittedName>
</protein>
<gene>
    <name evidence="1" type="ORF">SAMN05421785_11018</name>
</gene>
<accession>A0A1N7QA53</accession>
<name>A0A1N7QA53_9FLAO</name>
<dbReference type="Proteomes" id="UP000185781">
    <property type="component" value="Unassembled WGS sequence"/>
</dbReference>
<organism evidence="1 2">
    <name type="scientific">Chryseobacterium gambrini</name>
    <dbReference type="NCBI Taxonomy" id="373672"/>
    <lineage>
        <taxon>Bacteria</taxon>
        <taxon>Pseudomonadati</taxon>
        <taxon>Bacteroidota</taxon>
        <taxon>Flavobacteriia</taxon>
        <taxon>Flavobacteriales</taxon>
        <taxon>Weeksellaceae</taxon>
        <taxon>Chryseobacterium group</taxon>
        <taxon>Chryseobacterium</taxon>
    </lineage>
</organism>
<sequence length="33" mass="3580">MGILKEEYVPIADALLTSLARKGKGFNGVNFNL</sequence>
<dbReference type="AlphaFoldDB" id="A0A1N7QA53"/>
<evidence type="ECO:0000313" key="2">
    <source>
        <dbReference type="Proteomes" id="UP000185781"/>
    </source>
</evidence>
<reference evidence="1 2" key="1">
    <citation type="submission" date="2017-01" db="EMBL/GenBank/DDBJ databases">
        <authorList>
            <person name="Mah S.A."/>
            <person name="Swanson W.J."/>
            <person name="Moy G.W."/>
            <person name="Vacquier V.D."/>
        </authorList>
    </citation>
    <scope>NUCLEOTIDE SEQUENCE [LARGE SCALE GENOMIC DNA]</scope>
    <source>
        <strain evidence="1 2">DSM 18014</strain>
    </source>
</reference>
<proteinExistence type="predicted"/>
<dbReference type="EMBL" id="FTOV01000010">
    <property type="protein sequence ID" value="SIT19715.1"/>
    <property type="molecule type" value="Genomic_DNA"/>
</dbReference>